<evidence type="ECO:0000256" key="2">
    <source>
        <dbReference type="ARBA" id="ARBA00022692"/>
    </source>
</evidence>
<feature type="transmembrane region" description="Helical" evidence="5">
    <location>
        <begin position="64"/>
        <end position="81"/>
    </location>
</feature>
<evidence type="ECO:0000256" key="3">
    <source>
        <dbReference type="ARBA" id="ARBA00022989"/>
    </source>
</evidence>
<evidence type="ECO:0000259" key="6">
    <source>
        <dbReference type="PROSITE" id="PS50929"/>
    </source>
</evidence>
<feature type="transmembrane region" description="Helical" evidence="5">
    <location>
        <begin position="93"/>
        <end position="112"/>
    </location>
</feature>
<dbReference type="EMBL" id="JASCZI010061259">
    <property type="protein sequence ID" value="MED6138198.1"/>
    <property type="molecule type" value="Genomic_DNA"/>
</dbReference>
<gene>
    <name evidence="7" type="ORF">PIB30_072037</name>
</gene>
<keyword evidence="8" id="KW-1185">Reference proteome</keyword>
<keyword evidence="2 5" id="KW-0812">Transmembrane</keyword>
<dbReference type="SUPFAM" id="SSF90123">
    <property type="entry name" value="ABC transporter transmembrane region"/>
    <property type="match status" value="1"/>
</dbReference>
<dbReference type="PANTHER" id="PTHR24222:SF48">
    <property type="entry name" value="ABC TRANSPORTER B FAMILY MEMBER 15"/>
    <property type="match status" value="1"/>
</dbReference>
<keyword evidence="3 5" id="KW-1133">Transmembrane helix</keyword>
<dbReference type="InterPro" id="IPR036640">
    <property type="entry name" value="ABC1_TM_sf"/>
</dbReference>
<proteinExistence type="predicted"/>
<keyword evidence="4 5" id="KW-0472">Membrane</keyword>
<dbReference type="Proteomes" id="UP001341840">
    <property type="component" value="Unassembled WGS sequence"/>
</dbReference>
<evidence type="ECO:0000256" key="1">
    <source>
        <dbReference type="ARBA" id="ARBA00004141"/>
    </source>
</evidence>
<organism evidence="7 8">
    <name type="scientific">Stylosanthes scabra</name>
    <dbReference type="NCBI Taxonomy" id="79078"/>
    <lineage>
        <taxon>Eukaryota</taxon>
        <taxon>Viridiplantae</taxon>
        <taxon>Streptophyta</taxon>
        <taxon>Embryophyta</taxon>
        <taxon>Tracheophyta</taxon>
        <taxon>Spermatophyta</taxon>
        <taxon>Magnoliopsida</taxon>
        <taxon>eudicotyledons</taxon>
        <taxon>Gunneridae</taxon>
        <taxon>Pentapetalae</taxon>
        <taxon>rosids</taxon>
        <taxon>fabids</taxon>
        <taxon>Fabales</taxon>
        <taxon>Fabaceae</taxon>
        <taxon>Papilionoideae</taxon>
        <taxon>50 kb inversion clade</taxon>
        <taxon>dalbergioids sensu lato</taxon>
        <taxon>Dalbergieae</taxon>
        <taxon>Pterocarpus clade</taxon>
        <taxon>Stylosanthes</taxon>
    </lineage>
</organism>
<reference evidence="7 8" key="1">
    <citation type="journal article" date="2023" name="Plants (Basel)">
        <title>Bridging the Gap: Combining Genomics and Transcriptomics Approaches to Understand Stylosanthes scabra, an Orphan Legume from the Brazilian Caatinga.</title>
        <authorList>
            <person name="Ferreira-Neto J.R.C."/>
            <person name="da Silva M.D."/>
            <person name="Binneck E."/>
            <person name="de Melo N.F."/>
            <person name="da Silva R.H."/>
            <person name="de Melo A.L.T.M."/>
            <person name="Pandolfi V."/>
            <person name="Bustamante F.O."/>
            <person name="Brasileiro-Vidal A.C."/>
            <person name="Benko-Iseppon A.M."/>
        </authorList>
    </citation>
    <scope>NUCLEOTIDE SEQUENCE [LARGE SCALE GENOMIC DNA]</scope>
    <source>
        <tissue evidence="7">Leaves</tissue>
    </source>
</reference>
<evidence type="ECO:0000256" key="5">
    <source>
        <dbReference type="SAM" id="Phobius"/>
    </source>
</evidence>
<comment type="caution">
    <text evidence="7">The sequence shown here is derived from an EMBL/GenBank/DDBJ whole genome shotgun (WGS) entry which is preliminary data.</text>
</comment>
<dbReference type="CDD" id="cd18577">
    <property type="entry name" value="ABC_6TM_Pgp_ABCB1_D1_like"/>
    <property type="match status" value="1"/>
</dbReference>
<feature type="transmembrane region" description="Helical" evidence="5">
    <location>
        <begin position="20"/>
        <end position="44"/>
    </location>
</feature>
<dbReference type="Gene3D" id="1.20.1560.10">
    <property type="entry name" value="ABC transporter type 1, transmembrane domain"/>
    <property type="match status" value="2"/>
</dbReference>
<dbReference type="InterPro" id="IPR039421">
    <property type="entry name" value="Type_1_exporter"/>
</dbReference>
<comment type="subcellular location">
    <subcellularLocation>
        <location evidence="1">Membrane</location>
        <topology evidence="1">Multi-pass membrane protein</topology>
    </subcellularLocation>
</comment>
<dbReference type="Pfam" id="PF00664">
    <property type="entry name" value="ABC_membrane"/>
    <property type="match status" value="1"/>
</dbReference>
<sequence length="389" mass="42158">MGKKSGLFSYADGVDKLLLLFGTLGCIGDGLQTPITMFVFGSLINDYASGSGDSVPKHIIDKHALNLLCIAIGVAVSSFVAQNQGANGSQNPGLIFFLFYFTSTHAVVIHTATPASSSSFSFSLCHLHLMPPTLLPSSSRSVPPPLDLQPRAFVGSDDDRLKVLEGNDQVQERRFHLSLPLLRPLPRDGSCLRASVLKQDVGFFDKQTDNDSAKTFQIISTITSDAQTIQDTMAEKIPNCLVHLSALFSSFIVGFFLSWRLVIAAFPFSIMMIMPAIIFGKVMKDLGGKMKDAYGVAGHIAEQAISSVRTVYSYVAEKETLKRFSSALERSMELGIKVGRTKGVVIGSFGLLYCTWAFQSWVGSVLVRTKGEKGGLVFAAEICMMWGGL</sequence>
<feature type="transmembrane region" description="Helical" evidence="5">
    <location>
        <begin position="263"/>
        <end position="282"/>
    </location>
</feature>
<evidence type="ECO:0000256" key="4">
    <source>
        <dbReference type="ARBA" id="ARBA00023136"/>
    </source>
</evidence>
<protein>
    <recommendedName>
        <fullName evidence="6">ABC transmembrane type-1 domain-containing protein</fullName>
    </recommendedName>
</protein>
<dbReference type="PANTHER" id="PTHR24222">
    <property type="entry name" value="ABC TRANSPORTER B FAMILY"/>
    <property type="match status" value="1"/>
</dbReference>
<feature type="domain" description="ABC transmembrane type-1" evidence="6">
    <location>
        <begin position="194"/>
        <end position="389"/>
    </location>
</feature>
<accession>A0ABU6SQP4</accession>
<evidence type="ECO:0000313" key="8">
    <source>
        <dbReference type="Proteomes" id="UP001341840"/>
    </source>
</evidence>
<evidence type="ECO:0000313" key="7">
    <source>
        <dbReference type="EMBL" id="MED6138198.1"/>
    </source>
</evidence>
<name>A0ABU6SQP4_9FABA</name>
<dbReference type="InterPro" id="IPR011527">
    <property type="entry name" value="ABC1_TM_dom"/>
</dbReference>
<dbReference type="PROSITE" id="PS50929">
    <property type="entry name" value="ABC_TM1F"/>
    <property type="match status" value="1"/>
</dbReference>